<dbReference type="Proteomes" id="UP001500253">
    <property type="component" value="Unassembled WGS sequence"/>
</dbReference>
<evidence type="ECO:0000256" key="1">
    <source>
        <dbReference type="SAM" id="MobiDB-lite"/>
    </source>
</evidence>
<keyword evidence="3" id="KW-1185">Reference proteome</keyword>
<organism evidence="2 3">
    <name type="scientific">Streptomyces cuspidosporus</name>
    <dbReference type="NCBI Taxonomy" id="66882"/>
    <lineage>
        <taxon>Bacteria</taxon>
        <taxon>Bacillati</taxon>
        <taxon>Actinomycetota</taxon>
        <taxon>Actinomycetes</taxon>
        <taxon>Kitasatosporales</taxon>
        <taxon>Streptomycetaceae</taxon>
        <taxon>Streptomyces</taxon>
    </lineage>
</organism>
<reference evidence="3" key="1">
    <citation type="journal article" date="2019" name="Int. J. Syst. Evol. Microbiol.">
        <title>The Global Catalogue of Microorganisms (GCM) 10K type strain sequencing project: providing services to taxonomists for standard genome sequencing and annotation.</title>
        <authorList>
            <consortium name="The Broad Institute Genomics Platform"/>
            <consortium name="The Broad Institute Genome Sequencing Center for Infectious Disease"/>
            <person name="Wu L."/>
            <person name="Ma J."/>
        </authorList>
    </citation>
    <scope>NUCLEOTIDE SEQUENCE [LARGE SCALE GENOMIC DNA]</scope>
    <source>
        <strain evidence="3">JCM 4316</strain>
    </source>
</reference>
<dbReference type="EMBL" id="BAAASD010000014">
    <property type="protein sequence ID" value="GAA2347337.1"/>
    <property type="molecule type" value="Genomic_DNA"/>
</dbReference>
<accession>A0ABP5T883</accession>
<protein>
    <submittedName>
        <fullName evidence="2">Uncharacterized protein</fullName>
    </submittedName>
</protein>
<evidence type="ECO:0000313" key="2">
    <source>
        <dbReference type="EMBL" id="GAA2347337.1"/>
    </source>
</evidence>
<feature type="compositionally biased region" description="Polar residues" evidence="1">
    <location>
        <begin position="61"/>
        <end position="78"/>
    </location>
</feature>
<sequence>MNTPIAWPARPSVPSLIGSSPKANAIGAPTGAAARSTGRTHSPQAVHASRKTTPYAVVDAENSSASRQPKPSMTTVASSPAPKPVRRGAG</sequence>
<name>A0ABP5T883_9ACTN</name>
<feature type="compositionally biased region" description="Low complexity" evidence="1">
    <location>
        <begin position="23"/>
        <end position="34"/>
    </location>
</feature>
<comment type="caution">
    <text evidence="2">The sequence shown here is derived from an EMBL/GenBank/DDBJ whole genome shotgun (WGS) entry which is preliminary data.</text>
</comment>
<evidence type="ECO:0000313" key="3">
    <source>
        <dbReference type="Proteomes" id="UP001500253"/>
    </source>
</evidence>
<feature type="region of interest" description="Disordered" evidence="1">
    <location>
        <begin position="1"/>
        <end position="90"/>
    </location>
</feature>
<gene>
    <name evidence="2" type="ORF">GCM10010246_37600</name>
</gene>
<proteinExistence type="predicted"/>